<keyword evidence="2" id="KW-1185">Reference proteome</keyword>
<sequence length="67" mass="7667">MESTVIEPIINAYSATFICCFTLTFTKKFSPFLFQQFLKVIKVILFIWVRDTGFYGNEGCFYGNGGC</sequence>
<reference evidence="1" key="2">
    <citation type="submission" date="2020-11" db="EMBL/GenBank/DDBJ databases">
        <authorList>
            <person name="McCartney M.A."/>
            <person name="Auch B."/>
            <person name="Kono T."/>
            <person name="Mallez S."/>
            <person name="Becker A."/>
            <person name="Gohl D.M."/>
            <person name="Silverstein K.A.T."/>
            <person name="Koren S."/>
            <person name="Bechman K.B."/>
            <person name="Herman A."/>
            <person name="Abrahante J.E."/>
            <person name="Garbe J."/>
        </authorList>
    </citation>
    <scope>NUCLEOTIDE SEQUENCE</scope>
    <source>
        <strain evidence="1">Duluth1</strain>
        <tissue evidence="1">Whole animal</tissue>
    </source>
</reference>
<protein>
    <submittedName>
        <fullName evidence="1">Uncharacterized protein</fullName>
    </submittedName>
</protein>
<gene>
    <name evidence="1" type="ORF">DPMN_100796</name>
</gene>
<accession>A0A9D4LJW7</accession>
<dbReference type="EMBL" id="JAIWYP010000003">
    <property type="protein sequence ID" value="KAH3858176.1"/>
    <property type="molecule type" value="Genomic_DNA"/>
</dbReference>
<name>A0A9D4LJW7_DREPO</name>
<dbReference type="Proteomes" id="UP000828390">
    <property type="component" value="Unassembled WGS sequence"/>
</dbReference>
<dbReference type="AlphaFoldDB" id="A0A9D4LJW7"/>
<evidence type="ECO:0000313" key="1">
    <source>
        <dbReference type="EMBL" id="KAH3858176.1"/>
    </source>
</evidence>
<reference evidence="1" key="1">
    <citation type="journal article" date="2019" name="bioRxiv">
        <title>The Genome of the Zebra Mussel, Dreissena polymorpha: A Resource for Invasive Species Research.</title>
        <authorList>
            <person name="McCartney M.A."/>
            <person name="Auch B."/>
            <person name="Kono T."/>
            <person name="Mallez S."/>
            <person name="Zhang Y."/>
            <person name="Obille A."/>
            <person name="Becker A."/>
            <person name="Abrahante J.E."/>
            <person name="Garbe J."/>
            <person name="Badalamenti J.P."/>
            <person name="Herman A."/>
            <person name="Mangelson H."/>
            <person name="Liachko I."/>
            <person name="Sullivan S."/>
            <person name="Sone E.D."/>
            <person name="Koren S."/>
            <person name="Silverstein K.A.T."/>
            <person name="Beckman K.B."/>
            <person name="Gohl D.M."/>
        </authorList>
    </citation>
    <scope>NUCLEOTIDE SEQUENCE</scope>
    <source>
        <strain evidence="1">Duluth1</strain>
        <tissue evidence="1">Whole animal</tissue>
    </source>
</reference>
<proteinExistence type="predicted"/>
<comment type="caution">
    <text evidence="1">The sequence shown here is derived from an EMBL/GenBank/DDBJ whole genome shotgun (WGS) entry which is preliminary data.</text>
</comment>
<organism evidence="1 2">
    <name type="scientific">Dreissena polymorpha</name>
    <name type="common">Zebra mussel</name>
    <name type="synonym">Mytilus polymorpha</name>
    <dbReference type="NCBI Taxonomy" id="45954"/>
    <lineage>
        <taxon>Eukaryota</taxon>
        <taxon>Metazoa</taxon>
        <taxon>Spiralia</taxon>
        <taxon>Lophotrochozoa</taxon>
        <taxon>Mollusca</taxon>
        <taxon>Bivalvia</taxon>
        <taxon>Autobranchia</taxon>
        <taxon>Heteroconchia</taxon>
        <taxon>Euheterodonta</taxon>
        <taxon>Imparidentia</taxon>
        <taxon>Neoheterodontei</taxon>
        <taxon>Myida</taxon>
        <taxon>Dreissenoidea</taxon>
        <taxon>Dreissenidae</taxon>
        <taxon>Dreissena</taxon>
    </lineage>
</organism>
<evidence type="ECO:0000313" key="2">
    <source>
        <dbReference type="Proteomes" id="UP000828390"/>
    </source>
</evidence>